<dbReference type="SUPFAM" id="SSF53335">
    <property type="entry name" value="S-adenosyl-L-methionine-dependent methyltransferases"/>
    <property type="match status" value="1"/>
</dbReference>
<gene>
    <name evidence="5" type="ORF">MSL71_44820</name>
</gene>
<keyword evidence="3" id="KW-0949">S-adenosyl-L-methionine</keyword>
<dbReference type="GO" id="GO:0008168">
    <property type="term" value="F:methyltransferase activity"/>
    <property type="evidence" value="ECO:0007669"/>
    <property type="project" value="UniProtKB-KW"/>
</dbReference>
<dbReference type="InterPro" id="IPR025714">
    <property type="entry name" value="Methyltranfer_dom"/>
</dbReference>
<dbReference type="PANTHER" id="PTHR43464:SF19">
    <property type="entry name" value="UBIQUINONE BIOSYNTHESIS O-METHYLTRANSFERASE, MITOCHONDRIAL"/>
    <property type="match status" value="1"/>
</dbReference>
<dbReference type="RefSeq" id="WP_180145273.1">
    <property type="nucleotide sequence ID" value="NZ_CAADHO010000011.1"/>
</dbReference>
<evidence type="ECO:0000256" key="2">
    <source>
        <dbReference type="ARBA" id="ARBA00022679"/>
    </source>
</evidence>
<dbReference type="InterPro" id="IPR029063">
    <property type="entry name" value="SAM-dependent_MTases_sf"/>
</dbReference>
<feature type="domain" description="Methyltransferase" evidence="4">
    <location>
        <begin position="34"/>
        <end position="152"/>
    </location>
</feature>
<keyword evidence="1 5" id="KW-0489">Methyltransferase</keyword>
<name>A0A4U8YR92_9BACT</name>
<reference evidence="5 6" key="1">
    <citation type="submission" date="2019-03" db="EMBL/GenBank/DDBJ databases">
        <authorList>
            <person name="Nijsse B."/>
        </authorList>
    </citation>
    <scope>NUCLEOTIDE SEQUENCE [LARGE SCALE GENOMIC DNA]</scope>
    <source>
        <strain evidence="5">Desulfoluna butyratoxydans MSL71</strain>
    </source>
</reference>
<protein>
    <submittedName>
        <fullName evidence="5">S-adenosyl-l-methionine-dependent methyltransferase</fullName>
    </submittedName>
</protein>
<evidence type="ECO:0000313" key="6">
    <source>
        <dbReference type="Proteomes" id="UP000507962"/>
    </source>
</evidence>
<evidence type="ECO:0000256" key="1">
    <source>
        <dbReference type="ARBA" id="ARBA00022603"/>
    </source>
</evidence>
<organism evidence="5 6">
    <name type="scientific">Desulfoluna butyratoxydans</name>
    <dbReference type="NCBI Taxonomy" id="231438"/>
    <lineage>
        <taxon>Bacteria</taxon>
        <taxon>Pseudomonadati</taxon>
        <taxon>Thermodesulfobacteriota</taxon>
        <taxon>Desulfobacteria</taxon>
        <taxon>Desulfobacterales</taxon>
        <taxon>Desulfolunaceae</taxon>
        <taxon>Desulfoluna</taxon>
    </lineage>
</organism>
<proteinExistence type="predicted"/>
<dbReference type="Gene3D" id="3.40.50.150">
    <property type="entry name" value="Vaccinia Virus protein VP39"/>
    <property type="match status" value="1"/>
</dbReference>
<dbReference type="Proteomes" id="UP000507962">
    <property type="component" value="Unassembled WGS sequence"/>
</dbReference>
<dbReference type="GO" id="GO:0032259">
    <property type="term" value="P:methylation"/>
    <property type="evidence" value="ECO:0007669"/>
    <property type="project" value="UniProtKB-KW"/>
</dbReference>
<accession>A0A4U8YR92</accession>
<sequence>MNTNVCPFWVGYLLLNPLRKRLQNPDNLLTPYVKPGMTVGDIGSAMGFFSLPMAQMVGPTGRVVCVDIQEGMLKKLKKRAIKAGVDDVLEYRVSSPTSLHLETPGRPYDFLLASAVVHEVPDAKALFEESFRVLKPGGRLLLSEPAGHVSQATFDREVAAAEACGFHVLSNRPGRRTLGALFEKAA</sequence>
<dbReference type="AlphaFoldDB" id="A0A4U8YR92"/>
<keyword evidence="6" id="KW-1185">Reference proteome</keyword>
<dbReference type="Pfam" id="PF13847">
    <property type="entry name" value="Methyltransf_31"/>
    <property type="match status" value="1"/>
</dbReference>
<dbReference type="CDD" id="cd02440">
    <property type="entry name" value="AdoMet_MTases"/>
    <property type="match status" value="1"/>
</dbReference>
<keyword evidence="2 5" id="KW-0808">Transferase</keyword>
<evidence type="ECO:0000256" key="3">
    <source>
        <dbReference type="ARBA" id="ARBA00022691"/>
    </source>
</evidence>
<evidence type="ECO:0000259" key="4">
    <source>
        <dbReference type="Pfam" id="PF13847"/>
    </source>
</evidence>
<evidence type="ECO:0000313" key="5">
    <source>
        <dbReference type="EMBL" id="VFQ46806.1"/>
    </source>
</evidence>
<dbReference type="EMBL" id="CAADHO010000011">
    <property type="protein sequence ID" value="VFQ46806.1"/>
    <property type="molecule type" value="Genomic_DNA"/>
</dbReference>
<dbReference type="PANTHER" id="PTHR43464">
    <property type="entry name" value="METHYLTRANSFERASE"/>
    <property type="match status" value="1"/>
</dbReference>